<gene>
    <name evidence="1" type="ORF">J2851_006134</name>
</gene>
<keyword evidence="2" id="KW-1185">Reference proteome</keyword>
<dbReference type="Proteomes" id="UP000781958">
    <property type="component" value="Unassembled WGS sequence"/>
</dbReference>
<comment type="caution">
    <text evidence="1">The sequence shown here is derived from an EMBL/GenBank/DDBJ whole genome shotgun (WGS) entry which is preliminary data.</text>
</comment>
<evidence type="ECO:0000313" key="2">
    <source>
        <dbReference type="Proteomes" id="UP000781958"/>
    </source>
</evidence>
<sequence>MNGVIAADTQRLTQAISAVRKFSRELADVETRQRLIPIERNLVWALMMAEAGRNLPTIMKSIDAVAAVLGS</sequence>
<dbReference type="EMBL" id="JAGINP010000029">
    <property type="protein sequence ID" value="MBP2296318.1"/>
    <property type="molecule type" value="Genomic_DNA"/>
</dbReference>
<organism evidence="1 2">
    <name type="scientific">Azospirillum rugosum</name>
    <dbReference type="NCBI Taxonomy" id="416170"/>
    <lineage>
        <taxon>Bacteria</taxon>
        <taxon>Pseudomonadati</taxon>
        <taxon>Pseudomonadota</taxon>
        <taxon>Alphaproteobacteria</taxon>
        <taxon>Rhodospirillales</taxon>
        <taxon>Azospirillaceae</taxon>
        <taxon>Azospirillum</taxon>
    </lineage>
</organism>
<accession>A0ABS4SW79</accession>
<evidence type="ECO:0000313" key="1">
    <source>
        <dbReference type="EMBL" id="MBP2296318.1"/>
    </source>
</evidence>
<reference evidence="1 2" key="1">
    <citation type="submission" date="2021-03" db="EMBL/GenBank/DDBJ databases">
        <title>Genomic Encyclopedia of Type Strains, Phase III (KMG-III): the genomes of soil and plant-associated and newly described type strains.</title>
        <authorList>
            <person name="Whitman W."/>
        </authorList>
    </citation>
    <scope>NUCLEOTIDE SEQUENCE [LARGE SCALE GENOMIC DNA]</scope>
    <source>
        <strain evidence="1 2">IMMIB AFH-6</strain>
    </source>
</reference>
<proteinExistence type="predicted"/>
<dbReference type="RefSeq" id="WP_209771305.1">
    <property type="nucleotide sequence ID" value="NZ_JAGINP010000029.1"/>
</dbReference>
<name>A0ABS4SW79_9PROT</name>
<protein>
    <submittedName>
        <fullName evidence="1">Uncharacterized protein</fullName>
    </submittedName>
</protein>